<dbReference type="GO" id="GO:0046872">
    <property type="term" value="F:metal ion binding"/>
    <property type="evidence" value="ECO:0007669"/>
    <property type="project" value="UniProtKB-KW"/>
</dbReference>
<evidence type="ECO:0000313" key="9">
    <source>
        <dbReference type="Proteomes" id="UP001346800"/>
    </source>
</evidence>
<dbReference type="SUPFAM" id="SSF55486">
    <property type="entry name" value="Metalloproteases ('zincins'), catalytic domain"/>
    <property type="match status" value="1"/>
</dbReference>
<dbReference type="Pfam" id="PF00413">
    <property type="entry name" value="Peptidase_M10"/>
    <property type="match status" value="1"/>
</dbReference>
<keyword evidence="1" id="KW-0645">Protease</keyword>
<dbReference type="AlphaFoldDB" id="A0ABD0C0N4"/>
<proteinExistence type="predicted"/>
<protein>
    <recommendedName>
        <fullName evidence="5">Peptidase M10 metallopeptidase domain-containing protein</fullName>
    </recommendedName>
</protein>
<evidence type="ECO:0000256" key="4">
    <source>
        <dbReference type="ARBA" id="ARBA00022833"/>
    </source>
</evidence>
<comment type="caution">
    <text evidence="6">The sequence shown here is derived from an EMBL/GenBank/DDBJ whole genome shotgun (WGS) entry which is preliminary data.</text>
</comment>
<dbReference type="InterPro" id="IPR001818">
    <property type="entry name" value="Pept_M10_metallopeptidase"/>
</dbReference>
<evidence type="ECO:0000256" key="1">
    <source>
        <dbReference type="ARBA" id="ARBA00022670"/>
    </source>
</evidence>
<sequence length="88" mass="10108">MSVLEYILNLFLNKAYVRKMLRNSNIPEDQADLALNRWTLAICEHELGHAIGLKHYKGAKPLVMKENPGVQIQPVDVQNVRKLYHLGQ</sequence>
<dbReference type="EMBL" id="BTFR01000008">
    <property type="protein sequence ID" value="GMM15378.1"/>
    <property type="molecule type" value="Genomic_DNA"/>
</dbReference>
<gene>
    <name evidence="7" type="ORF">LABF125_05110</name>
    <name evidence="6" type="ORF">LABF186_04430</name>
</gene>
<evidence type="ECO:0000259" key="5">
    <source>
        <dbReference type="Pfam" id="PF00413"/>
    </source>
</evidence>
<accession>A0ABD0C0N4</accession>
<keyword evidence="3" id="KW-0378">Hydrolase</keyword>
<dbReference type="EMBL" id="BTFQ01000017">
    <property type="protein sequence ID" value="GMM13329.1"/>
    <property type="molecule type" value="Genomic_DNA"/>
</dbReference>
<keyword evidence="2" id="KW-0479">Metal-binding</keyword>
<evidence type="ECO:0000313" key="7">
    <source>
        <dbReference type="EMBL" id="GMM15378.1"/>
    </source>
</evidence>
<evidence type="ECO:0000313" key="8">
    <source>
        <dbReference type="Proteomes" id="UP001332503"/>
    </source>
</evidence>
<dbReference type="Gene3D" id="3.40.390.10">
    <property type="entry name" value="Collagenase (Catalytic Domain)"/>
    <property type="match status" value="1"/>
</dbReference>
<dbReference type="InterPro" id="IPR024079">
    <property type="entry name" value="MetalloPept_cat_dom_sf"/>
</dbReference>
<dbReference type="GO" id="GO:0008233">
    <property type="term" value="F:peptidase activity"/>
    <property type="evidence" value="ECO:0007669"/>
    <property type="project" value="UniProtKB-KW"/>
</dbReference>
<dbReference type="Proteomes" id="UP001332503">
    <property type="component" value="Unassembled WGS sequence"/>
</dbReference>
<name>A0ABD0C0N4_LACAM</name>
<dbReference type="GO" id="GO:0006508">
    <property type="term" value="P:proteolysis"/>
    <property type="evidence" value="ECO:0007669"/>
    <property type="project" value="UniProtKB-KW"/>
</dbReference>
<reference evidence="8 9" key="2">
    <citation type="journal article" date="2024" name="Int. J. Syst. Evol. Microbiol.">
        <title>Proposal of Lactobacillus amylovorus subsp. animalis subsp. nov. and an emended description of Lactobacillus amylovorus.</title>
        <authorList>
            <person name="Yamane K."/>
            <person name="Tanizawa Y."/>
            <person name="Kobayashi H."/>
            <person name="Kamizono T."/>
            <person name="Kojima Y."/>
            <person name="Takagi H."/>
            <person name="Tohno M."/>
        </authorList>
    </citation>
    <scope>NUCLEOTIDE SEQUENCE [LARGE SCALE GENOMIC DNA]</scope>
    <source>
        <strain evidence="7 8">BF125</strain>
        <strain evidence="6 9">BF186</strain>
    </source>
</reference>
<keyword evidence="4" id="KW-0862">Zinc</keyword>
<evidence type="ECO:0000256" key="2">
    <source>
        <dbReference type="ARBA" id="ARBA00022723"/>
    </source>
</evidence>
<reference evidence="6" key="1">
    <citation type="submission" date="2023-06" db="EMBL/GenBank/DDBJ databases">
        <authorList>
            <person name="Tohno M."/>
            <person name="Tanizawa Y."/>
        </authorList>
    </citation>
    <scope>NUCLEOTIDE SEQUENCE</scope>
    <source>
        <strain evidence="7">BF125</strain>
        <strain evidence="6">BF186</strain>
    </source>
</reference>
<evidence type="ECO:0000313" key="6">
    <source>
        <dbReference type="EMBL" id="GMM13329.1"/>
    </source>
</evidence>
<keyword evidence="8" id="KW-1185">Reference proteome</keyword>
<evidence type="ECO:0000256" key="3">
    <source>
        <dbReference type="ARBA" id="ARBA00022801"/>
    </source>
</evidence>
<feature type="domain" description="Peptidase M10 metallopeptidase" evidence="5">
    <location>
        <begin position="40"/>
        <end position="84"/>
    </location>
</feature>
<organism evidence="6 9">
    <name type="scientific">Lactobacillus amylovorus subsp. animalium</name>
    <dbReference type="NCBI Taxonomy" id="3378536"/>
    <lineage>
        <taxon>Bacteria</taxon>
        <taxon>Bacillati</taxon>
        <taxon>Bacillota</taxon>
        <taxon>Bacilli</taxon>
        <taxon>Lactobacillales</taxon>
        <taxon>Lactobacillaceae</taxon>
        <taxon>Lactobacillus</taxon>
    </lineage>
</organism>
<dbReference type="Proteomes" id="UP001346800">
    <property type="component" value="Unassembled WGS sequence"/>
</dbReference>